<dbReference type="EMBL" id="JPVP01000059">
    <property type="protein sequence ID" value="KGR82920.1"/>
    <property type="molecule type" value="Genomic_DNA"/>
</dbReference>
<keyword evidence="3" id="KW-1185">Reference proteome</keyword>
<dbReference type="Proteomes" id="UP000030437">
    <property type="component" value="Unassembled WGS sequence"/>
</dbReference>
<organism evidence="2 3">
    <name type="scientific">Lysinibacillus odysseyi 34hs-1 = NBRC 100172</name>
    <dbReference type="NCBI Taxonomy" id="1220589"/>
    <lineage>
        <taxon>Bacteria</taxon>
        <taxon>Bacillati</taxon>
        <taxon>Bacillota</taxon>
        <taxon>Bacilli</taxon>
        <taxon>Bacillales</taxon>
        <taxon>Bacillaceae</taxon>
        <taxon>Lysinibacillus</taxon>
    </lineage>
</organism>
<evidence type="ECO:0000313" key="2">
    <source>
        <dbReference type="EMBL" id="KGR82920.1"/>
    </source>
</evidence>
<dbReference type="eggNOG" id="ENOG502Z93A">
    <property type="taxonomic scope" value="Bacteria"/>
</dbReference>
<proteinExistence type="predicted"/>
<evidence type="ECO:0000313" key="3">
    <source>
        <dbReference type="Proteomes" id="UP000030437"/>
    </source>
</evidence>
<comment type="caution">
    <text evidence="2">The sequence shown here is derived from an EMBL/GenBank/DDBJ whole genome shotgun (WGS) entry which is preliminary data.</text>
</comment>
<dbReference type="AlphaFoldDB" id="A0A0A3IHH2"/>
<evidence type="ECO:0000259" key="1">
    <source>
        <dbReference type="Pfam" id="PF20591"/>
    </source>
</evidence>
<dbReference type="Pfam" id="PF20591">
    <property type="entry name" value="DUF6792"/>
    <property type="match status" value="1"/>
</dbReference>
<feature type="domain" description="DUF6792" evidence="1">
    <location>
        <begin position="19"/>
        <end position="238"/>
    </location>
</feature>
<dbReference type="STRING" id="1220589.CD32_19005"/>
<dbReference type="InterPro" id="IPR046742">
    <property type="entry name" value="DUF6792"/>
</dbReference>
<gene>
    <name evidence="2" type="ORF">CD32_19005</name>
</gene>
<reference evidence="2 3" key="1">
    <citation type="submission" date="2014-02" db="EMBL/GenBank/DDBJ databases">
        <title>Draft genome sequence of Lysinibacillus odysseyi NBRC 100172.</title>
        <authorList>
            <person name="Zhang F."/>
            <person name="Wang G."/>
            <person name="Zhang L."/>
        </authorList>
    </citation>
    <scope>NUCLEOTIDE SEQUENCE [LARGE SCALE GENOMIC DNA]</scope>
    <source>
        <strain evidence="2 3">NBRC 100172</strain>
    </source>
</reference>
<protein>
    <recommendedName>
        <fullName evidence="1">DUF6792 domain-containing protein</fullName>
    </recommendedName>
</protein>
<dbReference type="RefSeq" id="WP_036157630.1">
    <property type="nucleotide sequence ID" value="NZ_AVCX01000002.1"/>
</dbReference>
<dbReference type="OrthoDB" id="2712710at2"/>
<sequence>MEEVLFSDELRGRIVDLEYGKLTEEEIKRIYFEETGKELTADIELYHASDYGQKLDIGKNGFDGTIIHFFDEDKGVNQVYSIARGSEMKEEENWRPEDWMYNTFGIFVGQNNGQYRDAQRFEQEITQIINKQTEKSDIDLMKIGLGHSLGGNTKQMQQLINQEFDRVYTINAAQPTVYQLAYTDREFRKELEKNFGLNPWNFSDIYTVDPEALVQFTEQYYKDAGNDIYRLVAEEDMMLAVSQNIRGFITVGHGEPIDTMADFAGIGDILGEIPDKDIQAIQTYMAKYASNYNNEGFDGAVAAMTGIDLKLIDKVMENDGFWDHVKDAPQIISEGIPMLQNMSKKIPELLTHLSVIHKNLDPILSAMVKHGYVNQDQKAAILDAVDGIEKDLQDIVEAINKALEPNLTTIGDVIDIINAYKTIKEKWNSITSHLDTIQMSLSDLMKALANSVEGHSIYNLLEALAADKGKAYKGKDLFMTVTSKGQKVKINLSSAVRIYTAGMAIYDEKEEVLGRLKTDYETSYLQDFENRKAKLLEKITDMEVNYSKYQYLLGSFTYDAYQKYVLTGINVHEDIPPLAENFKAAFEHMFHYYEQEIQQGREAMAKIKKTIEDYFKFDEELAGKIEAG</sequence>
<name>A0A0A3IHH2_9BACI</name>
<accession>A0A0A3IHH2</accession>